<reference evidence="2" key="1">
    <citation type="submission" date="2012-03" db="EMBL/GenBank/DDBJ databases">
        <title>Complete sequence of chromosome of Deinococcus peraridilitoris DSM 19664.</title>
        <authorList>
            <person name="Lucas S."/>
            <person name="Copeland A."/>
            <person name="Lapidus A."/>
            <person name="Glavina del Rio T."/>
            <person name="Dalin E."/>
            <person name="Tice H."/>
            <person name="Bruce D."/>
            <person name="Goodwin L."/>
            <person name="Pitluck S."/>
            <person name="Peters L."/>
            <person name="Mikhailova N."/>
            <person name="Lu M."/>
            <person name="Kyrpides N."/>
            <person name="Mavromatis K."/>
            <person name="Ivanova N."/>
            <person name="Brettin T."/>
            <person name="Detter J.C."/>
            <person name="Han C."/>
            <person name="Larimer F."/>
            <person name="Land M."/>
            <person name="Hauser L."/>
            <person name="Markowitz V."/>
            <person name="Cheng J.-F."/>
            <person name="Hugenholtz P."/>
            <person name="Woyke T."/>
            <person name="Wu D."/>
            <person name="Pukall R."/>
            <person name="Steenblock K."/>
            <person name="Brambilla E."/>
            <person name="Klenk H.-P."/>
            <person name="Eisen J.A."/>
        </authorList>
    </citation>
    <scope>NUCLEOTIDE SEQUENCE [LARGE SCALE GENOMIC DNA]</scope>
    <source>
        <strain evidence="2">DSM 19664 / LMG 22246 / CIP 109416 / KR-200</strain>
    </source>
</reference>
<dbReference type="Proteomes" id="UP000010467">
    <property type="component" value="Chromosome"/>
</dbReference>
<dbReference type="KEGG" id="dpd:Deipe_0452"/>
<dbReference type="PATRIC" id="fig|937777.3.peg.459"/>
<proteinExistence type="predicted"/>
<evidence type="ECO:0000313" key="2">
    <source>
        <dbReference type="Proteomes" id="UP000010467"/>
    </source>
</evidence>
<dbReference type="RefSeq" id="WP_015234358.1">
    <property type="nucleotide sequence ID" value="NC_019793.1"/>
</dbReference>
<gene>
    <name evidence="1" type="ordered locus">Deipe_0452</name>
</gene>
<accession>K9ZWM3</accession>
<dbReference type="EMBL" id="CP003382">
    <property type="protein sequence ID" value="AFZ66048.1"/>
    <property type="molecule type" value="Genomic_DNA"/>
</dbReference>
<organism evidence="1 2">
    <name type="scientific">Deinococcus peraridilitoris (strain DSM 19664 / LMG 22246 / CIP 109416 / KR-200)</name>
    <dbReference type="NCBI Taxonomy" id="937777"/>
    <lineage>
        <taxon>Bacteria</taxon>
        <taxon>Thermotogati</taxon>
        <taxon>Deinococcota</taxon>
        <taxon>Deinococci</taxon>
        <taxon>Deinococcales</taxon>
        <taxon>Deinococcaceae</taxon>
        <taxon>Deinococcus</taxon>
    </lineage>
</organism>
<dbReference type="HOGENOM" id="CLU_2698516_0_0_0"/>
<sequence length="73" mass="8400">MTVAELIALLQAMPQDAQVVTDLAEAGIVRVGPPREVIVYRRIAGTKRRRSYLTTWWYRDEPLPRIHAHCVML</sequence>
<protein>
    <submittedName>
        <fullName evidence="1">Uncharacterized protein</fullName>
    </submittedName>
</protein>
<dbReference type="STRING" id="937777.Deipe_0452"/>
<evidence type="ECO:0000313" key="1">
    <source>
        <dbReference type="EMBL" id="AFZ66048.1"/>
    </source>
</evidence>
<keyword evidence="2" id="KW-1185">Reference proteome</keyword>
<name>K9ZWM3_DEIPD</name>
<dbReference type="AlphaFoldDB" id="K9ZWM3"/>